<organism evidence="9">
    <name type="scientific">marine metagenome</name>
    <dbReference type="NCBI Taxonomy" id="408172"/>
    <lineage>
        <taxon>unclassified sequences</taxon>
        <taxon>metagenomes</taxon>
        <taxon>ecological metagenomes</taxon>
    </lineage>
</organism>
<evidence type="ECO:0000256" key="5">
    <source>
        <dbReference type="ARBA" id="ARBA00023136"/>
    </source>
</evidence>
<dbReference type="GO" id="GO:0045259">
    <property type="term" value="C:proton-transporting ATP synthase complex"/>
    <property type="evidence" value="ECO:0007669"/>
    <property type="project" value="UniProtKB-KW"/>
</dbReference>
<keyword evidence="5" id="KW-0472">Membrane</keyword>
<keyword evidence="6" id="KW-0139">CF(1)</keyword>
<dbReference type="NCBIfam" id="NF001851">
    <property type="entry name" value="PRK00571.2-4"/>
    <property type="match status" value="1"/>
</dbReference>
<dbReference type="Pfam" id="PF02823">
    <property type="entry name" value="ATP-synt_DE_N"/>
    <property type="match status" value="1"/>
</dbReference>
<sequence length="133" mass="14033">MAEKVAFELVSPDRLLMSVEADAVAMPGMEGDFGVLPGHAPLISALRAGIIAVEGGSEGPEQVYIAGGFAEVAAERLTVLAEDAVPVDDMDRADIEQRIQEANDELEGAEEGEQRRLAEGKAGVLQEMLVSAR</sequence>
<feature type="domain" description="ATP synthase F1 complex delta/epsilon subunit N-terminal" evidence="8">
    <location>
        <begin position="7"/>
        <end position="84"/>
    </location>
</feature>
<protein>
    <recommendedName>
        <fullName evidence="8">ATP synthase F1 complex delta/epsilon subunit N-terminal domain-containing protein</fullName>
    </recommendedName>
</protein>
<evidence type="ECO:0000256" key="7">
    <source>
        <dbReference type="ARBA" id="ARBA00023310"/>
    </source>
</evidence>
<evidence type="ECO:0000256" key="6">
    <source>
        <dbReference type="ARBA" id="ARBA00023196"/>
    </source>
</evidence>
<keyword evidence="3" id="KW-0813">Transport</keyword>
<dbReference type="PANTHER" id="PTHR13822">
    <property type="entry name" value="ATP SYNTHASE DELTA/EPSILON CHAIN"/>
    <property type="match status" value="1"/>
</dbReference>
<evidence type="ECO:0000256" key="4">
    <source>
        <dbReference type="ARBA" id="ARBA00023065"/>
    </source>
</evidence>
<dbReference type="CDD" id="cd12152">
    <property type="entry name" value="F1-ATPase_delta"/>
    <property type="match status" value="1"/>
</dbReference>
<dbReference type="AlphaFoldDB" id="A0A382H934"/>
<reference evidence="9" key="1">
    <citation type="submission" date="2018-05" db="EMBL/GenBank/DDBJ databases">
        <authorList>
            <person name="Lanie J.A."/>
            <person name="Ng W.-L."/>
            <person name="Kazmierczak K.M."/>
            <person name="Andrzejewski T.M."/>
            <person name="Davidsen T.M."/>
            <person name="Wayne K.J."/>
            <person name="Tettelin H."/>
            <person name="Glass J.I."/>
            <person name="Rusch D."/>
            <person name="Podicherti R."/>
            <person name="Tsui H.-C.T."/>
            <person name="Winkler M.E."/>
        </authorList>
    </citation>
    <scope>NUCLEOTIDE SEQUENCE</scope>
</reference>
<evidence type="ECO:0000256" key="3">
    <source>
        <dbReference type="ARBA" id="ARBA00022448"/>
    </source>
</evidence>
<evidence type="ECO:0000256" key="1">
    <source>
        <dbReference type="ARBA" id="ARBA00004170"/>
    </source>
</evidence>
<name>A0A382H934_9ZZZZ</name>
<dbReference type="SUPFAM" id="SSF51344">
    <property type="entry name" value="Epsilon subunit of F1F0-ATP synthase N-terminal domain"/>
    <property type="match status" value="1"/>
</dbReference>
<dbReference type="GO" id="GO:0046933">
    <property type="term" value="F:proton-transporting ATP synthase activity, rotational mechanism"/>
    <property type="evidence" value="ECO:0007669"/>
    <property type="project" value="InterPro"/>
</dbReference>
<dbReference type="InterPro" id="IPR001469">
    <property type="entry name" value="ATP_synth_F1_dsu/esu"/>
</dbReference>
<comment type="similarity">
    <text evidence="2">Belongs to the ATPase epsilon chain family.</text>
</comment>
<evidence type="ECO:0000313" key="9">
    <source>
        <dbReference type="EMBL" id="SVB83818.1"/>
    </source>
</evidence>
<accession>A0A382H934</accession>
<dbReference type="Gene3D" id="2.60.15.10">
    <property type="entry name" value="F0F1 ATP synthase delta/epsilon subunit, N-terminal"/>
    <property type="match status" value="1"/>
</dbReference>
<evidence type="ECO:0000259" key="8">
    <source>
        <dbReference type="Pfam" id="PF02823"/>
    </source>
</evidence>
<keyword evidence="7" id="KW-0066">ATP synthesis</keyword>
<comment type="subcellular location">
    <subcellularLocation>
        <location evidence="1">Membrane</location>
        <topology evidence="1">Peripheral membrane protein</topology>
    </subcellularLocation>
</comment>
<gene>
    <name evidence="9" type="ORF">METZ01_LOCUS236672</name>
</gene>
<dbReference type="InterPro" id="IPR036771">
    <property type="entry name" value="ATPsynth_dsu/esu_N"/>
</dbReference>
<proteinExistence type="inferred from homology"/>
<evidence type="ECO:0000256" key="2">
    <source>
        <dbReference type="ARBA" id="ARBA00005712"/>
    </source>
</evidence>
<dbReference type="InterPro" id="IPR020546">
    <property type="entry name" value="ATP_synth_F1_dsu/esu_N"/>
</dbReference>
<dbReference type="HAMAP" id="MF_00530">
    <property type="entry name" value="ATP_synth_epsil_bac"/>
    <property type="match status" value="1"/>
</dbReference>
<dbReference type="EMBL" id="UINC01059900">
    <property type="protein sequence ID" value="SVB83818.1"/>
    <property type="molecule type" value="Genomic_DNA"/>
</dbReference>
<keyword evidence="4" id="KW-0406">Ion transport</keyword>
<dbReference type="NCBIfam" id="TIGR01216">
    <property type="entry name" value="ATP_synt_epsi"/>
    <property type="match status" value="1"/>
</dbReference>
<dbReference type="PANTHER" id="PTHR13822:SF10">
    <property type="entry name" value="ATP SYNTHASE EPSILON CHAIN, CHLOROPLASTIC"/>
    <property type="match status" value="1"/>
</dbReference>